<dbReference type="InterPro" id="IPR004716">
    <property type="entry name" value="PTS_IIA_glucitol/sorbitol-sp"/>
</dbReference>
<dbReference type="PANTHER" id="PTHR40398:SF1">
    <property type="entry name" value="PTS SYSTEM GLUCITOL_SORBITOL-SPECIFIC EIIA COMPONENT"/>
    <property type="match status" value="1"/>
</dbReference>
<dbReference type="PROSITE" id="PS51097">
    <property type="entry name" value="PTS_EIIA_TYPE_5"/>
    <property type="match status" value="1"/>
</dbReference>
<protein>
    <submittedName>
        <fullName evidence="2">PTS sorbose transporter subunit IIB</fullName>
    </submittedName>
</protein>
<feature type="modified residue" description="Phosphohistidine; by HPr" evidence="1">
    <location>
        <position position="43"/>
    </location>
</feature>
<dbReference type="Gene3D" id="2.40.33.40">
    <property type="entry name" value="Phosphotransferase system, glucitol/sorbitol-specific IIA component"/>
    <property type="match status" value="1"/>
</dbReference>
<dbReference type="EMBL" id="BMBA01000002">
    <property type="protein sequence ID" value="GFZ32376.1"/>
    <property type="molecule type" value="Genomic_DNA"/>
</dbReference>
<dbReference type="Proteomes" id="UP000663802">
    <property type="component" value="Unassembled WGS sequence"/>
</dbReference>
<gene>
    <name evidence="2" type="primary">srlB</name>
    <name evidence="2" type="ORF">CSC2_29020</name>
</gene>
<accession>A0ABQ1ECI4</accession>
<proteinExistence type="predicted"/>
<dbReference type="Pfam" id="PF03829">
    <property type="entry name" value="PTSIIA_gutA"/>
    <property type="match status" value="1"/>
</dbReference>
<dbReference type="InterPro" id="IPR036665">
    <property type="entry name" value="PTS_IIA_glucitol/sorbitol_sf"/>
</dbReference>
<evidence type="ECO:0000256" key="1">
    <source>
        <dbReference type="PROSITE-ProRule" id="PRU00420"/>
    </source>
</evidence>
<dbReference type="RefSeq" id="WP_206870627.1">
    <property type="nucleotide sequence ID" value="NZ_BMBA01000002.1"/>
</dbReference>
<keyword evidence="3" id="KW-1185">Reference proteome</keyword>
<organism evidence="2 3">
    <name type="scientific">Clostridium zeae</name>
    <dbReference type="NCBI Taxonomy" id="2759022"/>
    <lineage>
        <taxon>Bacteria</taxon>
        <taxon>Bacillati</taxon>
        <taxon>Bacillota</taxon>
        <taxon>Clostridia</taxon>
        <taxon>Eubacteriales</taxon>
        <taxon>Clostridiaceae</taxon>
        <taxon>Clostridium</taxon>
    </lineage>
</organism>
<comment type="caution">
    <text evidence="2">The sequence shown here is derived from an EMBL/GenBank/DDBJ whole genome shotgun (WGS) entry which is preliminary data.</text>
</comment>
<sequence length="121" mass="13901">MKVIYRTRIEDVGKKAQEFLKANMFITFKEDAPEDLKEYCFIHYENNLIDEIKPEDMLYLNDIGYKIKAVGELVNTNLNELGHITYNFLGEAEAKVGGTLYLEKKEIAPIGVGTIIKIIRN</sequence>
<evidence type="ECO:0000313" key="3">
    <source>
        <dbReference type="Proteomes" id="UP000663802"/>
    </source>
</evidence>
<dbReference type="PANTHER" id="PTHR40398">
    <property type="entry name" value="PTS SYSTEM GLUCITOL/SORBITOL-SPECIFIC EIIA COMPONENT"/>
    <property type="match status" value="1"/>
</dbReference>
<name>A0ABQ1ECI4_9CLOT</name>
<evidence type="ECO:0000313" key="2">
    <source>
        <dbReference type="EMBL" id="GFZ32376.1"/>
    </source>
</evidence>
<reference evidence="2 3" key="1">
    <citation type="journal article" date="2021" name="Int. J. Syst. Evol. Microbiol.">
        <title>Clostridium zeae sp. nov., isolated from corn silage.</title>
        <authorList>
            <person name="Kobayashi H."/>
            <person name="Tanizawa Y."/>
            <person name="Yagura M."/>
            <person name="Sakamoto M."/>
            <person name="Ohkuma M."/>
            <person name="Tohno M."/>
        </authorList>
    </citation>
    <scope>NUCLEOTIDE SEQUENCE [LARGE SCALE GENOMIC DNA]</scope>
    <source>
        <strain evidence="2 3">CSC2</strain>
    </source>
</reference>
<dbReference type="SUPFAM" id="SSF141530">
    <property type="entry name" value="PTSIIA/GutA-like"/>
    <property type="match status" value="1"/>
</dbReference>